<dbReference type="AlphaFoldDB" id="A0A6P8WSF2"/>
<name>A0A6P8WSF2_DROAB</name>
<dbReference type="Proteomes" id="UP000515160">
    <property type="component" value="Chromosome 3"/>
</dbReference>
<evidence type="ECO:0000313" key="1">
    <source>
        <dbReference type="Proteomes" id="UP000515160"/>
    </source>
</evidence>
<accession>A0A6P8WSF2</accession>
<protein>
    <submittedName>
        <fullName evidence="2">Uncharacterized protein LOC117568555</fullName>
    </submittedName>
</protein>
<keyword evidence="1" id="KW-1185">Reference proteome</keyword>
<organism evidence="1 2">
    <name type="scientific">Drosophila albomicans</name>
    <name type="common">Fruit fly</name>
    <dbReference type="NCBI Taxonomy" id="7291"/>
    <lineage>
        <taxon>Eukaryota</taxon>
        <taxon>Metazoa</taxon>
        <taxon>Ecdysozoa</taxon>
        <taxon>Arthropoda</taxon>
        <taxon>Hexapoda</taxon>
        <taxon>Insecta</taxon>
        <taxon>Pterygota</taxon>
        <taxon>Neoptera</taxon>
        <taxon>Endopterygota</taxon>
        <taxon>Diptera</taxon>
        <taxon>Brachycera</taxon>
        <taxon>Muscomorpha</taxon>
        <taxon>Ephydroidea</taxon>
        <taxon>Drosophilidae</taxon>
        <taxon>Drosophila</taxon>
    </lineage>
</organism>
<proteinExistence type="predicted"/>
<dbReference type="RefSeq" id="XP_034105169.1">
    <property type="nucleotide sequence ID" value="XM_034249278.2"/>
</dbReference>
<dbReference type="GeneID" id="117568555"/>
<sequence>MLSCIRLRCVAAHPRHWGNRFPQQLRLLADEESNKNRDKKYGKLWNKQIGELVRKRNMLALIGEYVELQEKYVDSRLRSNKMLIELAKAVWSYETLSHGKSQ</sequence>
<evidence type="ECO:0000313" key="2">
    <source>
        <dbReference type="RefSeq" id="XP_034105169.1"/>
    </source>
</evidence>
<reference evidence="2" key="1">
    <citation type="submission" date="2025-08" db="UniProtKB">
        <authorList>
            <consortium name="RefSeq"/>
        </authorList>
    </citation>
    <scope>IDENTIFICATION</scope>
    <source>
        <strain evidence="2">15112-1751.03</strain>
        <tissue evidence="2">Whole Adult</tissue>
    </source>
</reference>
<gene>
    <name evidence="2" type="primary">LOC117568555</name>
</gene>